<accession>A0A0E9NCC8</accession>
<feature type="region of interest" description="Disordered" evidence="8">
    <location>
        <begin position="710"/>
        <end position="754"/>
    </location>
</feature>
<comment type="catalytic activity">
    <reaction evidence="7">
        <text>alpha-D-mannose 1-phosphate + GTP + H(+) = GDP-alpha-D-mannose + diphosphate</text>
        <dbReference type="Rhea" id="RHEA:15229"/>
        <dbReference type="ChEBI" id="CHEBI:15378"/>
        <dbReference type="ChEBI" id="CHEBI:33019"/>
        <dbReference type="ChEBI" id="CHEBI:37565"/>
        <dbReference type="ChEBI" id="CHEBI:57527"/>
        <dbReference type="ChEBI" id="CHEBI:58409"/>
        <dbReference type="EC" id="2.7.7.13"/>
    </reaction>
</comment>
<evidence type="ECO:0000259" key="12">
    <source>
        <dbReference type="Pfam" id="PF16589"/>
    </source>
</evidence>
<dbReference type="EMBL" id="BACD03000009">
    <property type="protein sequence ID" value="GAO47522.1"/>
    <property type="molecule type" value="Genomic_DNA"/>
</dbReference>
<gene>
    <name evidence="14" type="ORF">G7K_1727-t1</name>
</gene>
<dbReference type="Pfam" id="PF11626">
    <property type="entry name" value="Rap1_C"/>
    <property type="match status" value="1"/>
</dbReference>
<dbReference type="Gene3D" id="1.10.10.2170">
    <property type="match status" value="1"/>
</dbReference>
<evidence type="ECO:0000256" key="4">
    <source>
        <dbReference type="ARBA" id="ARBA00017805"/>
    </source>
</evidence>
<evidence type="ECO:0000256" key="8">
    <source>
        <dbReference type="SAM" id="MobiDB-lite"/>
    </source>
</evidence>
<dbReference type="InterPro" id="IPR009057">
    <property type="entry name" value="Homeodomain-like_sf"/>
</dbReference>
<dbReference type="InterPro" id="IPR038104">
    <property type="entry name" value="Rap1_C_sf"/>
</dbReference>
<evidence type="ECO:0000259" key="11">
    <source>
        <dbReference type="Pfam" id="PF11626"/>
    </source>
</evidence>
<comment type="similarity">
    <text evidence="2">Belongs to the transferase hexapeptide repeat family.</text>
</comment>
<dbReference type="Proteomes" id="UP000033140">
    <property type="component" value="Unassembled WGS sequence"/>
</dbReference>
<dbReference type="PROSITE" id="PS00101">
    <property type="entry name" value="HEXAPEP_TRANSFERASES"/>
    <property type="match status" value="1"/>
</dbReference>
<evidence type="ECO:0000259" key="13">
    <source>
        <dbReference type="Pfam" id="PF25087"/>
    </source>
</evidence>
<evidence type="ECO:0000259" key="10">
    <source>
        <dbReference type="Pfam" id="PF08914"/>
    </source>
</evidence>
<feature type="domain" description="BRCT" evidence="12">
    <location>
        <begin position="559"/>
        <end position="637"/>
    </location>
</feature>
<evidence type="ECO:0000256" key="3">
    <source>
        <dbReference type="ARBA" id="ARBA00012387"/>
    </source>
</evidence>
<dbReference type="InterPro" id="IPR001357">
    <property type="entry name" value="BRCT_dom"/>
</dbReference>
<feature type="domain" description="TERF2-interacting telomeric protein 1 Myb" evidence="10">
    <location>
        <begin position="654"/>
        <end position="704"/>
    </location>
</feature>
<organism evidence="14 15">
    <name type="scientific">Saitoella complicata (strain BCRC 22490 / CBS 7301 / JCM 7358 / NBRC 10748 / NRRL Y-17804)</name>
    <dbReference type="NCBI Taxonomy" id="698492"/>
    <lineage>
        <taxon>Eukaryota</taxon>
        <taxon>Fungi</taxon>
        <taxon>Dikarya</taxon>
        <taxon>Ascomycota</taxon>
        <taxon>Taphrinomycotina</taxon>
        <taxon>Taphrinomycotina incertae sedis</taxon>
        <taxon>Saitoella</taxon>
    </lineage>
</organism>
<feature type="compositionally biased region" description="Acidic residues" evidence="8">
    <location>
        <begin position="897"/>
        <end position="912"/>
    </location>
</feature>
<evidence type="ECO:0000313" key="14">
    <source>
        <dbReference type="EMBL" id="GAO47522.1"/>
    </source>
</evidence>
<feature type="compositionally biased region" description="Acidic residues" evidence="8">
    <location>
        <begin position="961"/>
        <end position="972"/>
    </location>
</feature>
<sequence>MTSAKAIILVGGPSRGTRFRPLSMTVPKPLFPVAGHPIIWHHLQALARVQDLKEVILVGFYEESVFTSFIKEASEQFPSMTIKYLREYQALGTAGGLYLFRDAILKNSPSQIFVLHADVCCSFPLTEMQNLHTERGAQATMLGTKVTTEAATNFGCIVSDPATGEVLHYVEKPESYISNMINCGVYLFDASIFGEIKAAMKAKADGEKNTLVLDPLDQNDERLRLEQDILAPLAQKHRVFVYETKGFWRQIKTAGSAVPANALYLQKAHQSPADSASVKLADKLEGVEIVHPVYIHPSASVAPGAKLGPNVSIGAKAKIGAGARVKDSIILPSAEVGHDSSVLHSIIAWDSRVGNWARVEGTPTLPGSHVMTVLRGGVKVQSITILAQDVIVADEVMVQNCVVLPHKELKKDVVNEVIIQWVLDTRYVEDNAFAMELYVVLPELCNLTILVYVGHGWLDVLNTSRSSISNKGAAAYRAANVAQDVFERPLSGGPGLQPLGKSGSAQRSVDASALVRAFSCHRKADQYTQQRPITMVKEASAPVATFTKKRQFGAVQGTLFTKDDGEPLMFWLSHKVPSKVWYREKIEANGGKITNWQKEAGAIQIGDHLKDNGTDLVSYKFIDDSLSDGILRDVDDYVLTASAPEKAKGTRTPFTKEDDAILRKYVHKANVSRQGNKIYMELEKKFPHHTFQSWRHRYVKTLEPLWGEPEEELDEYEMSSDEEDVEEDAPRRVSAPVPPTSTQRPPSSSTSRRQTAIGAIVSKKVPFSVADDNLLTEWVRNHPNGHLSGGNKIFQELYAEHPHHPWQSWRDRWVRRLEPQLRASQEAEVEEDEELERIQRTQTRQVTGASEGRRQTLPPPSSERLTAEAMAKERRKTTGAKPAEDSEPVEKYHPEEGSYDEAPEPLSQEDDLPAASSPPPAQPQPQSQPSLVEDRSEDNPFIDDGSYKENQGGESLFVNVDENEDEDEDDEMMAAKLDLVEDIAAPPQVAGHKRRRTASPELPMGESSPISERNREQDPPRKKAKLGTGKRGPVEIPSTPDHPTLSTPLKDPGSPSHRAEKHTHAVAEPHLPVVMEDPEEAAEPEFAIAPRPDVAAKLEQFIVNSIQKYKVTRDQAVYALGRTSGNRSLAHKVVQALARGRKLPNIPGVWTEEEDKLVVSSKERTVLEALDKKHNGGLSRRSAFLDLEMRKRAMGL</sequence>
<feature type="region of interest" description="Disordered" evidence="8">
    <location>
        <begin position="823"/>
        <end position="1071"/>
    </location>
</feature>
<dbReference type="STRING" id="698492.A0A0E9NCC8"/>
<dbReference type="Gene3D" id="3.90.550.10">
    <property type="entry name" value="Spore Coat Polysaccharide Biosynthesis Protein SpsA, Chain A"/>
    <property type="match status" value="1"/>
</dbReference>
<dbReference type="SUPFAM" id="SSF46689">
    <property type="entry name" value="Homeodomain-like"/>
    <property type="match status" value="2"/>
</dbReference>
<dbReference type="GO" id="GO:0004475">
    <property type="term" value="F:mannose-1-phosphate guanylyltransferase (GTP) activity"/>
    <property type="evidence" value="ECO:0007669"/>
    <property type="project" value="UniProtKB-EC"/>
</dbReference>
<dbReference type="InterPro" id="IPR050486">
    <property type="entry name" value="Mannose-1P_guanyltransferase"/>
</dbReference>
<evidence type="ECO:0000259" key="9">
    <source>
        <dbReference type="Pfam" id="PF00483"/>
    </source>
</evidence>
<evidence type="ECO:0000256" key="7">
    <source>
        <dbReference type="ARBA" id="ARBA00047343"/>
    </source>
</evidence>
<dbReference type="CDD" id="cd06428">
    <property type="entry name" value="M1P_guanylylT_A_like_N"/>
    <property type="match status" value="1"/>
</dbReference>
<comment type="caution">
    <text evidence="14">The sequence shown here is derived from an EMBL/GenBank/DDBJ whole genome shotgun (WGS) entry which is preliminary data.</text>
</comment>
<feature type="domain" description="Nucleotidyl transferase" evidence="9">
    <location>
        <begin position="5"/>
        <end position="208"/>
    </location>
</feature>
<dbReference type="Pfam" id="PF08914">
    <property type="entry name" value="Myb_Rap1"/>
    <property type="match status" value="2"/>
</dbReference>
<evidence type="ECO:0000256" key="5">
    <source>
        <dbReference type="ARBA" id="ARBA00022679"/>
    </source>
</evidence>
<dbReference type="InterPro" id="IPR021661">
    <property type="entry name" value="Rap1_C"/>
</dbReference>
<dbReference type="InterPro" id="IPR011004">
    <property type="entry name" value="Trimer_LpxA-like_sf"/>
</dbReference>
<dbReference type="EC" id="2.7.7.13" evidence="3"/>
<dbReference type="PANTHER" id="PTHR22572">
    <property type="entry name" value="SUGAR-1-PHOSPHATE GUANYL TRANSFERASE"/>
    <property type="match status" value="1"/>
</dbReference>
<name>A0A0E9NCC8_SAICN</name>
<reference evidence="14 15" key="2">
    <citation type="journal article" date="2014" name="J. Gen. Appl. Microbiol.">
        <title>The early diverging ascomycetous budding yeast Saitoella complicata has three histone deacetylases belonging to the Clr6, Hos2, and Rpd3 lineages.</title>
        <authorList>
            <person name="Nishida H."/>
            <person name="Matsumoto T."/>
            <person name="Kondo S."/>
            <person name="Hamamoto M."/>
            <person name="Yoshikawa H."/>
        </authorList>
    </citation>
    <scope>NUCLEOTIDE SEQUENCE [LARGE SCALE GENOMIC DNA]</scope>
    <source>
        <strain evidence="14 15">NRRL Y-17804</strain>
    </source>
</reference>
<protein>
    <recommendedName>
        <fullName evidence="4">Telomeric repeat-binding factor 2-interacting protein 1</fullName>
        <ecNumber evidence="3">2.7.7.13</ecNumber>
    </recommendedName>
    <alternativeName>
        <fullName evidence="6">Repressor/activator protein 1 homolog</fullName>
    </alternativeName>
</protein>
<dbReference type="SUPFAM" id="SSF51161">
    <property type="entry name" value="Trimeric LpxA-like enzymes"/>
    <property type="match status" value="1"/>
</dbReference>
<dbReference type="InterPro" id="IPR018357">
    <property type="entry name" value="Hexapep_transf_CS"/>
</dbReference>
<feature type="compositionally biased region" description="Basic and acidic residues" evidence="8">
    <location>
        <begin position="882"/>
        <end position="896"/>
    </location>
</feature>
<evidence type="ECO:0000256" key="6">
    <source>
        <dbReference type="ARBA" id="ARBA00032471"/>
    </source>
</evidence>
<keyword evidence="5" id="KW-0808">Transferase</keyword>
<evidence type="ECO:0000313" key="15">
    <source>
        <dbReference type="Proteomes" id="UP000033140"/>
    </source>
</evidence>
<feature type="compositionally biased region" description="Basic and acidic residues" evidence="8">
    <location>
        <begin position="1012"/>
        <end position="1021"/>
    </location>
</feature>
<dbReference type="Gene3D" id="2.160.10.10">
    <property type="entry name" value="Hexapeptide repeat proteins"/>
    <property type="match status" value="1"/>
</dbReference>
<evidence type="ECO:0000256" key="1">
    <source>
        <dbReference type="ARBA" id="ARBA00004823"/>
    </source>
</evidence>
<dbReference type="InterPro" id="IPR005835">
    <property type="entry name" value="NTP_transferase_dom"/>
</dbReference>
<dbReference type="InterPro" id="IPR029044">
    <property type="entry name" value="Nucleotide-diphossugar_trans"/>
</dbReference>
<dbReference type="CDD" id="cd11655">
    <property type="entry name" value="rap1_myb-like"/>
    <property type="match status" value="2"/>
</dbReference>
<feature type="domain" description="TRF2-interacting telomeric protein/Rap1 C-terminal" evidence="11">
    <location>
        <begin position="1108"/>
        <end position="1185"/>
    </location>
</feature>
<feature type="domain" description="Mannose-1-phosphate guanyltransferase C-terminal" evidence="13">
    <location>
        <begin position="289"/>
        <end position="419"/>
    </location>
</feature>
<keyword evidence="15" id="KW-1185">Reference proteome</keyword>
<feature type="compositionally biased region" description="Acidic residues" evidence="8">
    <location>
        <begin position="710"/>
        <end position="727"/>
    </location>
</feature>
<feature type="domain" description="TERF2-interacting telomeric protein 1 Myb" evidence="10">
    <location>
        <begin position="767"/>
        <end position="822"/>
    </location>
</feature>
<reference evidence="14 15" key="1">
    <citation type="journal article" date="2011" name="J. Gen. Appl. Microbiol.">
        <title>Draft genome sequencing of the enigmatic yeast Saitoella complicata.</title>
        <authorList>
            <person name="Nishida H."/>
            <person name="Hamamoto M."/>
            <person name="Sugiyama J."/>
        </authorList>
    </citation>
    <scope>NUCLEOTIDE SEQUENCE [LARGE SCALE GENOMIC DNA]</scope>
    <source>
        <strain evidence="14 15">NRRL Y-17804</strain>
    </source>
</reference>
<dbReference type="Gene3D" id="1.10.10.60">
    <property type="entry name" value="Homeodomain-like"/>
    <property type="match status" value="2"/>
</dbReference>
<feature type="compositionally biased region" description="Low complexity" evidence="8">
    <location>
        <begin position="740"/>
        <end position="754"/>
    </location>
</feature>
<evidence type="ECO:0000256" key="2">
    <source>
        <dbReference type="ARBA" id="ARBA00007274"/>
    </source>
</evidence>
<reference evidence="14 15" key="3">
    <citation type="journal article" date="2015" name="Genome Announc.">
        <title>Draft Genome Sequence of the Archiascomycetous Yeast Saitoella complicata.</title>
        <authorList>
            <person name="Yamauchi K."/>
            <person name="Kondo S."/>
            <person name="Hamamoto M."/>
            <person name="Takahashi Y."/>
            <person name="Ogura Y."/>
            <person name="Hayashi T."/>
            <person name="Nishida H."/>
        </authorList>
    </citation>
    <scope>NUCLEOTIDE SEQUENCE [LARGE SCALE GENOMIC DNA]</scope>
    <source>
        <strain evidence="14 15">NRRL Y-17804</strain>
    </source>
</reference>
<dbReference type="InterPro" id="IPR015010">
    <property type="entry name" value="TERF2IP_Myb"/>
</dbReference>
<dbReference type="AlphaFoldDB" id="A0A0E9NCC8"/>
<comment type="pathway">
    <text evidence="1">Nucleotide-sugar biosynthesis; GDP-alpha-D-mannose biosynthesis; GDP-alpha-D-mannose from alpha-D-mannose 1-phosphate (GTP route): step 1/1.</text>
</comment>
<dbReference type="Pfam" id="PF00483">
    <property type="entry name" value="NTP_transferase"/>
    <property type="match status" value="1"/>
</dbReference>
<dbReference type="Pfam" id="PF16589">
    <property type="entry name" value="BRCT_2"/>
    <property type="match status" value="1"/>
</dbReference>
<dbReference type="InterPro" id="IPR056729">
    <property type="entry name" value="GMPPB_C"/>
</dbReference>
<dbReference type="Pfam" id="PF25087">
    <property type="entry name" value="GMPPB_C"/>
    <property type="match status" value="1"/>
</dbReference>
<dbReference type="SUPFAM" id="SSF53448">
    <property type="entry name" value="Nucleotide-diphospho-sugar transferases"/>
    <property type="match status" value="1"/>
</dbReference>
<proteinExistence type="inferred from homology"/>